<dbReference type="STRING" id="1286106.MPL1_09672"/>
<keyword evidence="4" id="KW-1185">Reference proteome</keyword>
<dbReference type="InterPro" id="IPR036873">
    <property type="entry name" value="Rhodanese-like_dom_sf"/>
</dbReference>
<dbReference type="SUPFAM" id="SSF52821">
    <property type="entry name" value="Rhodanese/Cell cycle control phosphatase"/>
    <property type="match status" value="1"/>
</dbReference>
<gene>
    <name evidence="3" type="ORF">MPL1_09672</name>
</gene>
<dbReference type="CDD" id="cd00158">
    <property type="entry name" value="RHOD"/>
    <property type="match status" value="1"/>
</dbReference>
<evidence type="ECO:0000259" key="2">
    <source>
        <dbReference type="PROSITE" id="PS50206"/>
    </source>
</evidence>
<organism evidence="3 4">
    <name type="scientific">Methylophaga lonarensis MPL</name>
    <dbReference type="NCBI Taxonomy" id="1286106"/>
    <lineage>
        <taxon>Bacteria</taxon>
        <taxon>Pseudomonadati</taxon>
        <taxon>Pseudomonadota</taxon>
        <taxon>Gammaproteobacteria</taxon>
        <taxon>Thiotrichales</taxon>
        <taxon>Piscirickettsiaceae</taxon>
        <taxon>Methylophaga</taxon>
    </lineage>
</organism>
<reference evidence="3 4" key="1">
    <citation type="journal article" date="2013" name="Genome Announc.">
        <title>Draft Genome Sequence of Methylophaga lonarensis MPLT, a Haloalkaliphilic (Non-Methane-Utilizing) Methylotroph.</title>
        <authorList>
            <person name="Shetty S.A."/>
            <person name="Marathe N.P."/>
            <person name="Munot H."/>
            <person name="Antony C.P."/>
            <person name="Dhotre D.P."/>
            <person name="Murrell J.C."/>
            <person name="Shouche Y.S."/>
        </authorList>
    </citation>
    <scope>NUCLEOTIDE SEQUENCE [LARGE SCALE GENOMIC DNA]</scope>
    <source>
        <strain evidence="3 4">MPL</strain>
    </source>
</reference>
<dbReference type="Pfam" id="PF00581">
    <property type="entry name" value="Rhodanese"/>
    <property type="match status" value="1"/>
</dbReference>
<proteinExistence type="predicted"/>
<dbReference type="eggNOG" id="COG0607">
    <property type="taxonomic scope" value="Bacteria"/>
</dbReference>
<dbReference type="GO" id="GO:0016740">
    <property type="term" value="F:transferase activity"/>
    <property type="evidence" value="ECO:0007669"/>
    <property type="project" value="UniProtKB-KW"/>
</dbReference>
<name>M7NZB3_9GAMM</name>
<sequence>MENIGEFIINHWILSSLFVILLWLIFSENINRRLSGVHVIDVQQAVNLVNQQKGQFVDIRDKEAFEKSHISDALHVPAAEIEQMSGKGKLKNTEQPLVVVCDTGQKARAAAKQFKGKGHTQVFVLGGGLHAWREARLPLFG</sequence>
<accession>M7NZB3</accession>
<dbReference type="PANTHER" id="PTHR43031">
    <property type="entry name" value="FAD-DEPENDENT OXIDOREDUCTASE"/>
    <property type="match status" value="1"/>
</dbReference>
<dbReference type="Proteomes" id="UP000012019">
    <property type="component" value="Unassembled WGS sequence"/>
</dbReference>
<feature type="domain" description="Rhodanese" evidence="2">
    <location>
        <begin position="50"/>
        <end position="141"/>
    </location>
</feature>
<keyword evidence="1" id="KW-1133">Transmembrane helix</keyword>
<dbReference type="RefSeq" id="WP_009726904.1">
    <property type="nucleotide sequence ID" value="NZ_APHR01000052.1"/>
</dbReference>
<dbReference type="SMART" id="SM00450">
    <property type="entry name" value="RHOD"/>
    <property type="match status" value="1"/>
</dbReference>
<dbReference type="EMBL" id="APHR01000052">
    <property type="protein sequence ID" value="EMR12561.1"/>
    <property type="molecule type" value="Genomic_DNA"/>
</dbReference>
<dbReference type="PATRIC" id="fig|1286106.3.peg.1937"/>
<dbReference type="AlphaFoldDB" id="M7NZB3"/>
<keyword evidence="1" id="KW-0812">Transmembrane</keyword>
<dbReference type="Gene3D" id="3.40.250.10">
    <property type="entry name" value="Rhodanese-like domain"/>
    <property type="match status" value="1"/>
</dbReference>
<keyword evidence="3" id="KW-0808">Transferase</keyword>
<dbReference type="PROSITE" id="PS50206">
    <property type="entry name" value="RHODANESE_3"/>
    <property type="match status" value="1"/>
</dbReference>
<evidence type="ECO:0000313" key="3">
    <source>
        <dbReference type="EMBL" id="EMR12561.1"/>
    </source>
</evidence>
<protein>
    <submittedName>
        <fullName evidence="3">Rhodanese-like sulfurtransferase</fullName>
    </submittedName>
</protein>
<dbReference type="InterPro" id="IPR001763">
    <property type="entry name" value="Rhodanese-like_dom"/>
</dbReference>
<dbReference type="InterPro" id="IPR050229">
    <property type="entry name" value="GlpE_sulfurtransferase"/>
</dbReference>
<evidence type="ECO:0000313" key="4">
    <source>
        <dbReference type="Proteomes" id="UP000012019"/>
    </source>
</evidence>
<evidence type="ECO:0000256" key="1">
    <source>
        <dbReference type="SAM" id="Phobius"/>
    </source>
</evidence>
<comment type="caution">
    <text evidence="3">The sequence shown here is derived from an EMBL/GenBank/DDBJ whole genome shotgun (WGS) entry which is preliminary data.</text>
</comment>
<keyword evidence="1" id="KW-0472">Membrane</keyword>
<feature type="transmembrane region" description="Helical" evidence="1">
    <location>
        <begin position="7"/>
        <end position="26"/>
    </location>
</feature>
<dbReference type="OrthoDB" id="9808735at2"/>
<dbReference type="PANTHER" id="PTHR43031:SF18">
    <property type="entry name" value="RHODANESE-RELATED SULFURTRANSFERASES"/>
    <property type="match status" value="1"/>
</dbReference>